<protein>
    <recommendedName>
        <fullName evidence="4">Lipoprotein</fullName>
    </recommendedName>
</protein>
<dbReference type="OrthoDB" id="2082267at2"/>
<dbReference type="eggNOG" id="ENOG5033GR9">
    <property type="taxonomic scope" value="Bacteria"/>
</dbReference>
<keyword evidence="3" id="KW-1185">Reference proteome</keyword>
<dbReference type="Proteomes" id="UP000013378">
    <property type="component" value="Unassembled WGS sequence"/>
</dbReference>
<dbReference type="Gene3D" id="2.50.20.20">
    <property type="match status" value="1"/>
</dbReference>
<proteinExistence type="predicted"/>
<dbReference type="STRING" id="1304284.L21TH_2397"/>
<evidence type="ECO:0000313" key="2">
    <source>
        <dbReference type="EMBL" id="EOC99562.1"/>
    </source>
</evidence>
<evidence type="ECO:0008006" key="4">
    <source>
        <dbReference type="Google" id="ProtNLM"/>
    </source>
</evidence>
<keyword evidence="1" id="KW-0175">Coiled coil</keyword>
<feature type="coiled-coil region" evidence="1">
    <location>
        <begin position="224"/>
        <end position="251"/>
    </location>
</feature>
<accession>R1AR02</accession>
<comment type="caution">
    <text evidence="2">The sequence shown here is derived from an EMBL/GenBank/DDBJ whole genome shotgun (WGS) entry which is preliminary data.</text>
</comment>
<dbReference type="RefSeq" id="WP_006316874.1">
    <property type="nucleotide sequence ID" value="NZ_ARZA01000267.1"/>
</dbReference>
<gene>
    <name evidence="2" type="ORF">L21TH_2397</name>
</gene>
<organism evidence="2 3">
    <name type="scientific">Caldisalinibacter kiritimatiensis</name>
    <dbReference type="NCBI Taxonomy" id="1304284"/>
    <lineage>
        <taxon>Bacteria</taxon>
        <taxon>Bacillati</taxon>
        <taxon>Bacillota</taxon>
        <taxon>Tissierellia</taxon>
        <taxon>Tissierellales</taxon>
        <taxon>Thermohalobacteraceae</taxon>
        <taxon>Caldisalinibacter</taxon>
    </lineage>
</organism>
<reference evidence="2 3" key="1">
    <citation type="journal article" date="2015" name="Geomicrobiol. J.">
        <title>Caldisalinibacter kiritimatiensis gen. nov., sp. nov., a moderately thermohalophilic thiosulfate-reducing bacterium from a hypersaline microbial mat.</title>
        <authorList>
            <person name="Ben Hania W."/>
            <person name="Joseph M."/>
            <person name="Fiebig A."/>
            <person name="Bunk B."/>
            <person name="Klenk H.-P."/>
            <person name="Fardeau M.-L."/>
            <person name="Spring S."/>
        </authorList>
    </citation>
    <scope>NUCLEOTIDE SEQUENCE [LARGE SCALE GENOMIC DNA]</scope>
    <source>
        <strain evidence="2 3">L21-TH-D2</strain>
    </source>
</reference>
<dbReference type="EMBL" id="ARZA01000267">
    <property type="protein sequence ID" value="EOC99562.1"/>
    <property type="molecule type" value="Genomic_DNA"/>
</dbReference>
<sequence>MKKIVVFILTTFMVVSLIGCGKEDLQTYKEAVKKTDEITKGKTMFEIKLDNEFNTEGLSQEKIKKLNYFKTVETENHITFDWTQDKMIVRNYYNFGGMGFDTTIYVNGEDVYMKMPIVEKYISMSDMTGEKADIDNKEKQPDIMNQFYEKVLKSIKSKWTEILNKEDVVSGEKTILDTEDGRVKATHFTIDLTGEQIKTLLNESLDIVSENKDLIKEYIKITNASEENKQDIDLEEVLAELKQKVNQIEIKEFNYNAYIDIDGYIVQENIEFKIRFNDVKPGETEEITFNMNTENWSIEKEQEFNFPKLTEEDILSNENIEQGIPFIFEDIFNSNSEKGDN</sequence>
<name>R1AR02_9FIRM</name>
<dbReference type="PROSITE" id="PS51257">
    <property type="entry name" value="PROKAR_LIPOPROTEIN"/>
    <property type="match status" value="1"/>
</dbReference>
<dbReference type="AlphaFoldDB" id="R1AR02"/>
<evidence type="ECO:0000256" key="1">
    <source>
        <dbReference type="SAM" id="Coils"/>
    </source>
</evidence>
<evidence type="ECO:0000313" key="3">
    <source>
        <dbReference type="Proteomes" id="UP000013378"/>
    </source>
</evidence>